<protein>
    <submittedName>
        <fullName evidence="1">Uncharacterized protein</fullName>
    </submittedName>
</protein>
<evidence type="ECO:0000313" key="2">
    <source>
        <dbReference type="Proteomes" id="UP001064048"/>
    </source>
</evidence>
<proteinExistence type="predicted"/>
<accession>A0ACC0JQ46</accession>
<organism evidence="1 2">
    <name type="scientific">Choristoneura fumiferana</name>
    <name type="common">Spruce budworm moth</name>
    <name type="synonym">Archips fumiferana</name>
    <dbReference type="NCBI Taxonomy" id="7141"/>
    <lineage>
        <taxon>Eukaryota</taxon>
        <taxon>Metazoa</taxon>
        <taxon>Ecdysozoa</taxon>
        <taxon>Arthropoda</taxon>
        <taxon>Hexapoda</taxon>
        <taxon>Insecta</taxon>
        <taxon>Pterygota</taxon>
        <taxon>Neoptera</taxon>
        <taxon>Endopterygota</taxon>
        <taxon>Lepidoptera</taxon>
        <taxon>Glossata</taxon>
        <taxon>Ditrysia</taxon>
        <taxon>Tortricoidea</taxon>
        <taxon>Tortricidae</taxon>
        <taxon>Tortricinae</taxon>
        <taxon>Choristoneura</taxon>
    </lineage>
</organism>
<gene>
    <name evidence="1" type="ORF">MSG28_004986</name>
</gene>
<reference evidence="1 2" key="1">
    <citation type="journal article" date="2022" name="Genome Biol. Evol.">
        <title>The Spruce Budworm Genome: Reconstructing the Evolutionary History of Antifreeze Proteins.</title>
        <authorList>
            <person name="Beliveau C."/>
            <person name="Gagne P."/>
            <person name="Picq S."/>
            <person name="Vernygora O."/>
            <person name="Keeling C.I."/>
            <person name="Pinkney K."/>
            <person name="Doucet D."/>
            <person name="Wen F."/>
            <person name="Johnston J.S."/>
            <person name="Maaroufi H."/>
            <person name="Boyle B."/>
            <person name="Laroche J."/>
            <person name="Dewar K."/>
            <person name="Juretic N."/>
            <person name="Blackburn G."/>
            <person name="Nisole A."/>
            <person name="Brunet B."/>
            <person name="Brandao M."/>
            <person name="Lumley L."/>
            <person name="Duan J."/>
            <person name="Quan G."/>
            <person name="Lucarotti C.J."/>
            <person name="Roe A.D."/>
            <person name="Sperling F.A.H."/>
            <person name="Levesque R.C."/>
            <person name="Cusson M."/>
        </authorList>
    </citation>
    <scope>NUCLEOTIDE SEQUENCE [LARGE SCALE GENOMIC DNA]</scope>
    <source>
        <strain evidence="1">Glfc:IPQL:Cfum</strain>
    </source>
</reference>
<dbReference type="Proteomes" id="UP001064048">
    <property type="component" value="Chromosome 8"/>
</dbReference>
<name>A0ACC0JQ46_CHOFU</name>
<keyword evidence="2" id="KW-1185">Reference proteome</keyword>
<comment type="caution">
    <text evidence="1">The sequence shown here is derived from an EMBL/GenBank/DDBJ whole genome shotgun (WGS) entry which is preliminary data.</text>
</comment>
<evidence type="ECO:0000313" key="1">
    <source>
        <dbReference type="EMBL" id="KAI8426010.1"/>
    </source>
</evidence>
<sequence>MFLHSQPLKKLNSICAICRHIVIPKNYSQEVDGKYSDEQKDKIVKVINDIRDDLSGYDISKAKLKKFSEWRNSKGQIKILTDLELVDGFTKKTVIKLCDSILQGPEEKPRKSIKEWKYYPIEYPDGKKLQITDIYDIAEATSLRAAGSDPSNVKAIAVNLQKAQMIAMLVALINSSGDALETSHETEETPKHKVYFLRHTLPFRLYGTLVGNERVSTDQTVEMLLQNPTDSQVRVSEHLKTMFRSQKELQKDMLGHSLLLGLTFMDLCIYKNQESIEKLIKRNET</sequence>
<dbReference type="EMBL" id="CM046108">
    <property type="protein sequence ID" value="KAI8426010.1"/>
    <property type="molecule type" value="Genomic_DNA"/>
</dbReference>